<dbReference type="AlphaFoldDB" id="A0A067MXH1"/>
<feature type="transmembrane region" description="Helical" evidence="5">
    <location>
        <begin position="161"/>
        <end position="184"/>
    </location>
</feature>
<evidence type="ECO:0000313" key="7">
    <source>
        <dbReference type="Proteomes" id="UP000027195"/>
    </source>
</evidence>
<evidence type="ECO:0008006" key="8">
    <source>
        <dbReference type="Google" id="ProtNLM"/>
    </source>
</evidence>
<feature type="transmembrane region" description="Helical" evidence="5">
    <location>
        <begin position="22"/>
        <end position="42"/>
    </location>
</feature>
<sequence length="296" mass="32451">MNSTATTEIPYGTGSPYHYVPTLWVCATLLVLFSLTGILHLIQAIWTRRWWLIPTVVVCAIGEVIGWSGRLWSSQNSTLRTPFLMQISSTIIAPSFVSAALFVTLGYLVNRLGPQYSRLGPKLYAIIFCSVDVVSLVIQAIGGGMASSADNLDGAENGAHVMLGGIVLQLVAITFYVVFAAEFVTRFYKDWPIRHVSQSDEGKAVTSASGKYDKPVRLVMIGIIFSSVFLYIRAIYRTIELSNGWNGRIISTQTYFNVLDGVAILLAMLVLNIFHPGHLLNRIDSVQLSPTVSLSA</sequence>
<keyword evidence="2 5" id="KW-0812">Transmembrane</keyword>
<evidence type="ECO:0000256" key="4">
    <source>
        <dbReference type="ARBA" id="ARBA00023136"/>
    </source>
</evidence>
<name>A0A067MXH1_BOTB1</name>
<keyword evidence="4 5" id="KW-0472">Membrane</keyword>
<dbReference type="Pfam" id="PF04479">
    <property type="entry name" value="RTA1"/>
    <property type="match status" value="1"/>
</dbReference>
<accession>A0A067MXH1</accession>
<evidence type="ECO:0000256" key="1">
    <source>
        <dbReference type="ARBA" id="ARBA00004141"/>
    </source>
</evidence>
<dbReference type="OrthoDB" id="3358017at2759"/>
<feature type="transmembrane region" description="Helical" evidence="5">
    <location>
        <begin position="121"/>
        <end position="141"/>
    </location>
</feature>
<dbReference type="FunCoup" id="A0A067MXH1">
    <property type="interactions" value="32"/>
</dbReference>
<evidence type="ECO:0000256" key="3">
    <source>
        <dbReference type="ARBA" id="ARBA00022989"/>
    </source>
</evidence>
<proteinExistence type="predicted"/>
<gene>
    <name evidence="6" type="ORF">BOTBODRAFT_30518</name>
</gene>
<feature type="transmembrane region" description="Helical" evidence="5">
    <location>
        <begin position="256"/>
        <end position="274"/>
    </location>
</feature>
<protein>
    <recommendedName>
        <fullName evidence="8">RTA1 like protein</fullName>
    </recommendedName>
</protein>
<dbReference type="Proteomes" id="UP000027195">
    <property type="component" value="Unassembled WGS sequence"/>
</dbReference>
<dbReference type="InterPro" id="IPR007568">
    <property type="entry name" value="RTA1"/>
</dbReference>
<dbReference type="GO" id="GO:0000324">
    <property type="term" value="C:fungal-type vacuole"/>
    <property type="evidence" value="ECO:0007669"/>
    <property type="project" value="TreeGrafter"/>
</dbReference>
<evidence type="ECO:0000256" key="2">
    <source>
        <dbReference type="ARBA" id="ARBA00022692"/>
    </source>
</evidence>
<dbReference type="InParanoid" id="A0A067MXH1"/>
<keyword evidence="7" id="KW-1185">Reference proteome</keyword>
<dbReference type="STRING" id="930990.A0A067MXH1"/>
<keyword evidence="3 5" id="KW-1133">Transmembrane helix</keyword>
<dbReference type="EMBL" id="KL198026">
    <property type="protein sequence ID" value="KDQ16597.1"/>
    <property type="molecule type" value="Genomic_DNA"/>
</dbReference>
<comment type="subcellular location">
    <subcellularLocation>
        <location evidence="1">Membrane</location>
        <topology evidence="1">Multi-pass membrane protein</topology>
    </subcellularLocation>
</comment>
<feature type="transmembrane region" description="Helical" evidence="5">
    <location>
        <begin position="87"/>
        <end position="109"/>
    </location>
</feature>
<dbReference type="GO" id="GO:0005886">
    <property type="term" value="C:plasma membrane"/>
    <property type="evidence" value="ECO:0007669"/>
    <property type="project" value="TreeGrafter"/>
</dbReference>
<evidence type="ECO:0000256" key="5">
    <source>
        <dbReference type="SAM" id="Phobius"/>
    </source>
</evidence>
<dbReference type="PANTHER" id="PTHR31465:SF9">
    <property type="entry name" value="SPHINGOID LONG-CHAIN BASE TRANSPORTER RSB1"/>
    <property type="match status" value="1"/>
</dbReference>
<feature type="transmembrane region" description="Helical" evidence="5">
    <location>
        <begin position="218"/>
        <end position="236"/>
    </location>
</feature>
<evidence type="ECO:0000313" key="6">
    <source>
        <dbReference type="EMBL" id="KDQ16597.1"/>
    </source>
</evidence>
<reference evidence="7" key="1">
    <citation type="journal article" date="2014" name="Proc. Natl. Acad. Sci. U.S.A.">
        <title>Extensive sampling of basidiomycete genomes demonstrates inadequacy of the white-rot/brown-rot paradigm for wood decay fungi.</title>
        <authorList>
            <person name="Riley R."/>
            <person name="Salamov A.A."/>
            <person name="Brown D.W."/>
            <person name="Nagy L.G."/>
            <person name="Floudas D."/>
            <person name="Held B.W."/>
            <person name="Levasseur A."/>
            <person name="Lombard V."/>
            <person name="Morin E."/>
            <person name="Otillar R."/>
            <person name="Lindquist E.A."/>
            <person name="Sun H."/>
            <person name="LaButti K.M."/>
            <person name="Schmutz J."/>
            <person name="Jabbour D."/>
            <person name="Luo H."/>
            <person name="Baker S.E."/>
            <person name="Pisabarro A.G."/>
            <person name="Walton J.D."/>
            <person name="Blanchette R.A."/>
            <person name="Henrissat B."/>
            <person name="Martin F."/>
            <person name="Cullen D."/>
            <person name="Hibbett D.S."/>
            <person name="Grigoriev I.V."/>
        </authorList>
    </citation>
    <scope>NUCLEOTIDE SEQUENCE [LARGE SCALE GENOMIC DNA]</scope>
    <source>
        <strain evidence="7">FD-172 SS1</strain>
    </source>
</reference>
<organism evidence="6 7">
    <name type="scientific">Botryobasidium botryosum (strain FD-172 SS1)</name>
    <dbReference type="NCBI Taxonomy" id="930990"/>
    <lineage>
        <taxon>Eukaryota</taxon>
        <taxon>Fungi</taxon>
        <taxon>Dikarya</taxon>
        <taxon>Basidiomycota</taxon>
        <taxon>Agaricomycotina</taxon>
        <taxon>Agaricomycetes</taxon>
        <taxon>Cantharellales</taxon>
        <taxon>Botryobasidiaceae</taxon>
        <taxon>Botryobasidium</taxon>
    </lineage>
</organism>
<dbReference type="PANTHER" id="PTHR31465">
    <property type="entry name" value="PROTEIN RTA1-RELATED"/>
    <property type="match status" value="1"/>
</dbReference>
<feature type="transmembrane region" description="Helical" evidence="5">
    <location>
        <begin position="49"/>
        <end position="67"/>
    </location>
</feature>
<dbReference type="HOGENOM" id="CLU_033465_6_0_1"/>